<dbReference type="AlphaFoldDB" id="A0A391P3E3"/>
<dbReference type="Proteomes" id="UP000265618">
    <property type="component" value="Unassembled WGS sequence"/>
</dbReference>
<keyword evidence="2" id="KW-1185">Reference proteome</keyword>
<accession>A0A391P3E3</accession>
<gene>
    <name evidence="1" type="ORF">KIPB_006704</name>
</gene>
<reference evidence="1 2" key="1">
    <citation type="journal article" date="2018" name="PLoS ONE">
        <title>The draft genome of Kipferlia bialata reveals reductive genome evolution in fornicate parasites.</title>
        <authorList>
            <person name="Tanifuji G."/>
            <person name="Takabayashi S."/>
            <person name="Kume K."/>
            <person name="Takagi M."/>
            <person name="Nakayama T."/>
            <person name="Kamikawa R."/>
            <person name="Inagaki Y."/>
            <person name="Hashimoto T."/>
        </authorList>
    </citation>
    <scope>NUCLEOTIDE SEQUENCE [LARGE SCALE GENOMIC DNA]</scope>
    <source>
        <strain evidence="1">NY0173</strain>
    </source>
</reference>
<organism evidence="1 2">
    <name type="scientific">Kipferlia bialata</name>
    <dbReference type="NCBI Taxonomy" id="797122"/>
    <lineage>
        <taxon>Eukaryota</taxon>
        <taxon>Metamonada</taxon>
        <taxon>Carpediemonas-like organisms</taxon>
        <taxon>Kipferlia</taxon>
    </lineage>
</organism>
<sequence>MDVFRPDRYHSSRPKGFPKMMVSVGRYILMVPNKTCDDQQGLYLYDPLSDKFTCCESLPVWDVRVMSMVTPTTLLVVGSPLTGYDVWRQVCLLELAPEVLEGTISDSL</sequence>
<evidence type="ECO:0000313" key="2">
    <source>
        <dbReference type="Proteomes" id="UP000265618"/>
    </source>
</evidence>
<proteinExistence type="predicted"/>
<name>A0A391P3E3_9EUKA</name>
<evidence type="ECO:0000313" key="1">
    <source>
        <dbReference type="EMBL" id="GCA62932.1"/>
    </source>
</evidence>
<dbReference type="EMBL" id="BDIP01001760">
    <property type="protein sequence ID" value="GCA62932.1"/>
    <property type="molecule type" value="Genomic_DNA"/>
</dbReference>
<protein>
    <submittedName>
        <fullName evidence="1">Uncharacterized protein</fullName>
    </submittedName>
</protein>
<comment type="caution">
    <text evidence="1">The sequence shown here is derived from an EMBL/GenBank/DDBJ whole genome shotgun (WGS) entry which is preliminary data.</text>
</comment>